<dbReference type="AlphaFoldDB" id="A0A4V4NG51"/>
<evidence type="ECO:0000313" key="3">
    <source>
        <dbReference type="Proteomes" id="UP000307173"/>
    </source>
</evidence>
<name>A0A4V4NG51_9ASCO</name>
<dbReference type="GO" id="GO:0051721">
    <property type="term" value="F:protein phosphatase 2A binding"/>
    <property type="evidence" value="ECO:0007669"/>
    <property type="project" value="TreeGrafter"/>
</dbReference>
<sequence length="401" mass="46035">MEKQSISTLYKDLDERVTKIPGKLTFEQFQKLHQDYITLSTLIDQADLFSNNETFDDIATSSLIYLLVDYQHARFIDSYAVSSQLDVSDVPTKRNKLRLVVLKIVENMIWKFLSQVVLEFKLFDYINKKNTGDEDTFKGLEKWVKSYSSLRQEEIEKNGSDGFVKVGQFENVVFAGSGAVGRRDLKIGKWKLEKSLKEKVKRLENPDVINRLEDETIRDIRIDQILLAVVDSISILENNMMEREMLDNFVSQADSLEDIKFDGMKLVQEQTADDDTRNIKKDTSFDKGYTDKLESLNGKTQVLSKEGKVLRPFTIVGSDKKRQELLSKVQGTGQVLPTMTVEELVDYELANGGMVKPEAPKPEVDEDDETWQDKETYRLREWDEFTDVNKKGSGNKMGNLG</sequence>
<dbReference type="GO" id="GO:0005829">
    <property type="term" value="C:cytosol"/>
    <property type="evidence" value="ECO:0007669"/>
    <property type="project" value="TreeGrafter"/>
</dbReference>
<dbReference type="PANTHER" id="PTHR10933:SF9">
    <property type="entry name" value="IMMUNOGLOBULIN-BINDING PROTEIN 1"/>
    <property type="match status" value="1"/>
</dbReference>
<proteinExistence type="predicted"/>
<keyword evidence="3" id="KW-1185">Reference proteome</keyword>
<evidence type="ECO:0000256" key="1">
    <source>
        <dbReference type="SAM" id="MobiDB-lite"/>
    </source>
</evidence>
<dbReference type="Pfam" id="PF04177">
    <property type="entry name" value="TAP42"/>
    <property type="match status" value="1"/>
</dbReference>
<evidence type="ECO:0008006" key="4">
    <source>
        <dbReference type="Google" id="ProtNLM"/>
    </source>
</evidence>
<dbReference type="OrthoDB" id="10261753at2759"/>
<dbReference type="Proteomes" id="UP000307173">
    <property type="component" value="Unassembled WGS sequence"/>
</dbReference>
<dbReference type="GO" id="GO:0035303">
    <property type="term" value="P:regulation of dephosphorylation"/>
    <property type="evidence" value="ECO:0007669"/>
    <property type="project" value="TreeGrafter"/>
</dbReference>
<comment type="caution">
    <text evidence="2">The sequence shown here is derived from an EMBL/GenBank/DDBJ whole genome shotgun (WGS) entry which is preliminary data.</text>
</comment>
<dbReference type="GO" id="GO:0009966">
    <property type="term" value="P:regulation of signal transduction"/>
    <property type="evidence" value="ECO:0007669"/>
    <property type="project" value="InterPro"/>
</dbReference>
<dbReference type="InterPro" id="IPR038511">
    <property type="entry name" value="TAP42/TAP46-like_sf"/>
</dbReference>
<dbReference type="STRING" id="52247.A0A4V4NG51"/>
<accession>A0A4V4NG51</accession>
<evidence type="ECO:0000313" key="2">
    <source>
        <dbReference type="EMBL" id="TID30630.1"/>
    </source>
</evidence>
<feature type="region of interest" description="Disordered" evidence="1">
    <location>
        <begin position="353"/>
        <end position="373"/>
    </location>
</feature>
<dbReference type="PANTHER" id="PTHR10933">
    <property type="entry name" value="IMMUNOGLOBULIN-BINDING PROTEIN 1"/>
    <property type="match status" value="1"/>
</dbReference>
<reference evidence="2 3" key="1">
    <citation type="journal article" date="2019" name="Front. Genet.">
        <title>Whole-Genome Sequencing of the Opportunistic Yeast Pathogen Candida inconspicua Uncovers Its Hybrid Origin.</title>
        <authorList>
            <person name="Mixao V."/>
            <person name="Hansen A.P."/>
            <person name="Saus E."/>
            <person name="Boekhout T."/>
            <person name="Lass-Florl C."/>
            <person name="Gabaldon T."/>
        </authorList>
    </citation>
    <scope>NUCLEOTIDE SEQUENCE [LARGE SCALE GENOMIC DNA]</scope>
    <source>
        <strain evidence="2 3">CBS 180</strain>
    </source>
</reference>
<dbReference type="InterPro" id="IPR007304">
    <property type="entry name" value="TAP46-like"/>
</dbReference>
<dbReference type="EMBL" id="SELW01000129">
    <property type="protein sequence ID" value="TID30630.1"/>
    <property type="molecule type" value="Genomic_DNA"/>
</dbReference>
<protein>
    <recommendedName>
        <fullName evidence="4">TAP42-like protein</fullName>
    </recommendedName>
</protein>
<dbReference type="Gene3D" id="1.25.40.540">
    <property type="entry name" value="TAP42-like family"/>
    <property type="match status" value="1"/>
</dbReference>
<organism evidence="2 3">
    <name type="scientific">Pichia inconspicua</name>
    <dbReference type="NCBI Taxonomy" id="52247"/>
    <lineage>
        <taxon>Eukaryota</taxon>
        <taxon>Fungi</taxon>
        <taxon>Dikarya</taxon>
        <taxon>Ascomycota</taxon>
        <taxon>Saccharomycotina</taxon>
        <taxon>Pichiomycetes</taxon>
        <taxon>Pichiales</taxon>
        <taxon>Pichiaceae</taxon>
        <taxon>Pichia</taxon>
    </lineage>
</organism>
<gene>
    <name evidence="2" type="ORF">CANINC_000785</name>
</gene>